<proteinExistence type="predicted"/>
<evidence type="ECO:0000313" key="2">
    <source>
        <dbReference type="EMBL" id="CAB4171077.1"/>
    </source>
</evidence>
<evidence type="ECO:0000313" key="4">
    <source>
        <dbReference type="EMBL" id="CAB4223018.1"/>
    </source>
</evidence>
<dbReference type="EMBL" id="LR796815">
    <property type="protein sequence ID" value="CAB4167389.1"/>
    <property type="molecule type" value="Genomic_DNA"/>
</dbReference>
<dbReference type="EMBL" id="LR796858">
    <property type="protein sequence ID" value="CAB4171077.1"/>
    <property type="molecule type" value="Genomic_DNA"/>
</dbReference>
<accession>A0A6J5PIY2</accession>
<evidence type="ECO:0000313" key="1">
    <source>
        <dbReference type="EMBL" id="CAB4167389.1"/>
    </source>
</evidence>
<protein>
    <submittedName>
        <fullName evidence="2">Uncharacterized protein</fullName>
    </submittedName>
</protein>
<organism evidence="2">
    <name type="scientific">uncultured Caudovirales phage</name>
    <dbReference type="NCBI Taxonomy" id="2100421"/>
    <lineage>
        <taxon>Viruses</taxon>
        <taxon>Duplodnaviria</taxon>
        <taxon>Heunggongvirae</taxon>
        <taxon>Uroviricota</taxon>
        <taxon>Caudoviricetes</taxon>
        <taxon>Peduoviridae</taxon>
        <taxon>Maltschvirus</taxon>
        <taxon>Maltschvirus maltsch</taxon>
    </lineage>
</organism>
<dbReference type="EMBL" id="LR796944">
    <property type="protein sequence ID" value="CAB4176553.1"/>
    <property type="molecule type" value="Genomic_DNA"/>
</dbReference>
<evidence type="ECO:0000313" key="3">
    <source>
        <dbReference type="EMBL" id="CAB4176553.1"/>
    </source>
</evidence>
<name>A0A6J5PIY2_9CAUD</name>
<dbReference type="EMBL" id="LR797534">
    <property type="protein sequence ID" value="CAB4223018.1"/>
    <property type="molecule type" value="Genomic_DNA"/>
</dbReference>
<sequence length="409" mass="47431">MTIYSKRFSIAHYDRYTEKYSDFYYTMCKNASQEFLDNIHDIYFGKFFYYTYNGIEKRCGNPMGVEASDEHIDYLFKIQNELGVEISLTFNTVEVPHEVIFNYEIRSLFVEWIGSYYDRGLRSCTMSSEHILRTGDLQIRCPEMRWKSTVNQIVSDAQQFIDYAYLGYNTILLDRSLNRNIKELKKIKKAQDYLNSKNPRKKLLTSLLVAESCIYHCPFKKEHDSVGEVISTEYFKGAANLSCNGWRGSDTFSLLPRAGINLVASDSNTLHQFLDLVDIFKFSGRLTIPKVSSDNISSVKAVWYYNSGKRFTQSISEVGQTVYADSYKDIVENNLIPIHDWIPGWIDTAHTKEDYKTTYKNYTGIWSTTGGKRLEKILSSCKNQCWDCHECERTFGSPDIDSALQIRKT</sequence>
<gene>
    <name evidence="4" type="ORF">UFOVP1666_61</name>
    <name evidence="1" type="ORF">UFOVP867_16</name>
    <name evidence="2" type="ORF">UFOVP913_182</name>
    <name evidence="3" type="ORF">UFOVP993_38</name>
</gene>
<reference evidence="2" key="1">
    <citation type="submission" date="2020-05" db="EMBL/GenBank/DDBJ databases">
        <authorList>
            <person name="Chiriac C."/>
            <person name="Salcher M."/>
            <person name="Ghai R."/>
            <person name="Kavagutti S V."/>
        </authorList>
    </citation>
    <scope>NUCLEOTIDE SEQUENCE</scope>
</reference>